<feature type="region of interest" description="Disordered" evidence="2">
    <location>
        <begin position="1"/>
        <end position="23"/>
    </location>
</feature>
<feature type="coiled-coil region" evidence="1">
    <location>
        <begin position="984"/>
        <end position="1018"/>
    </location>
</feature>
<evidence type="ECO:0000259" key="3">
    <source>
        <dbReference type="Pfam" id="PF10536"/>
    </source>
</evidence>
<protein>
    <recommendedName>
        <fullName evidence="3">Aminotransferase-like plant mobile domain-containing protein</fullName>
    </recommendedName>
</protein>
<gene>
    <name evidence="4" type="ORF">L1049_021232</name>
</gene>
<sequence>MAEKLPCWRGGSNPPPIPSREWRGSEVTSDEFWANTHKRKTEVQNPEEGNFFLPHDDDKDAQGFMNLVDANTIPRFCVEQRECAMSTINFCAKTKATNGWKEWCLAILKDPKYKSTLKMAGVLDAITVVGKLDVNVCKKALTLLLSRWSSSTHTFIAAWGEFTPTLEDVVTLLRLNVLATDNIMDIKISKLSKEERVINKFLKESITASGKNKSRFSVRGGHSRGIRSNFCAWIRYFYQEVGPSSKNKAGEVVSGPEAGSPYVLEAFIAMWLSKFIFPGPPSEGISAHVFPLAIKIAKGKCFSLATVYLATLYRRLDMVVEEAVRGSKGSNAHACYVDTGFLQMFLWERFPFYAPKRAEYLTNRFIPRAWCWSDVYPLKNFQAHLDMEDHFTFRPYSTVPAGVNPVKASAYEGRKINLNQREQISDDAFIALIMLLPYTFISLVDEGNDDNFSPILYRPERVARQFGLDQGIASVQYTHINAVEASKPLILEHYCDIHKAIGEIPIPSSTRRGVGTPGWFKAWRNVLKTFQEFIWEKVPKPPMVRSLTQPNKGKEVVSSNVKQWRRSNVATNHQDDTVEVDLLSVKRKRKVPTAARKASRGVRTSPYREALGEIGQENEISPAASTENDGPWTLKDGMPEDNLGHLFMCPQNANTVEEDPLLSKVTQKRKSPTARKACMWVRTSPYQEALEEDEQENEIPPASSTENEHPSSETPSNEYLYREDSSDSEGYRSNSKSEKHEDTHIVQSPLRDGGVEEATRMHPLSSDLSYTARSGEPSAVTHYSPPRLGQYVSSSAVTFLAGDPQARAGETEHLEEALHIPTSQRPSIPSPQMLHTLVTPTPPVVGAGNTTCGITPATQYPMIHSPCEMVMWGDISIRANLIPTLERLQSIAQKLKERLPEYIGYTLDHFIDLSPWELPTMRTFIAEGLATCVNLCERYSPRTLPRSDREFIHKFMHDFARVGAIGLLRGRVMRSIMYGMTNDAEALRKEVEDTREKLGKFEKQLATVEKDLQSAKEDFYDDLDLDLDLDLDHPILTDWEGLDSEMSNWALNRVFSRASTMERRYRMRRELFLRILNDVEAYDEYFIQKKDCCGRLGCSSIQKMTAAVRILAYGFSTDHSSDFHAQFGIIL</sequence>
<evidence type="ECO:0000313" key="4">
    <source>
        <dbReference type="EMBL" id="KAK9293241.1"/>
    </source>
</evidence>
<accession>A0AAP0S9A4</accession>
<dbReference type="Proteomes" id="UP001415857">
    <property type="component" value="Unassembled WGS sequence"/>
</dbReference>
<keyword evidence="5" id="KW-1185">Reference proteome</keyword>
<dbReference type="GO" id="GO:0010073">
    <property type="term" value="P:meristem maintenance"/>
    <property type="evidence" value="ECO:0007669"/>
    <property type="project" value="InterPro"/>
</dbReference>
<dbReference type="Pfam" id="PF10536">
    <property type="entry name" value="PMD"/>
    <property type="match status" value="1"/>
</dbReference>
<dbReference type="EMBL" id="JBBPBK010000001">
    <property type="protein sequence ID" value="KAK9293241.1"/>
    <property type="molecule type" value="Genomic_DNA"/>
</dbReference>
<name>A0AAP0S9A4_LIQFO</name>
<evidence type="ECO:0000256" key="1">
    <source>
        <dbReference type="SAM" id="Coils"/>
    </source>
</evidence>
<reference evidence="4 5" key="1">
    <citation type="journal article" date="2024" name="Plant J.">
        <title>Genome sequences and population genomics reveal climatic adaptation and genomic divergence between two closely related sweetgum species.</title>
        <authorList>
            <person name="Xu W.Q."/>
            <person name="Ren C.Q."/>
            <person name="Zhang X.Y."/>
            <person name="Comes H.P."/>
            <person name="Liu X.H."/>
            <person name="Li Y.G."/>
            <person name="Kettle C.J."/>
            <person name="Jalonen R."/>
            <person name="Gaisberger H."/>
            <person name="Ma Y.Z."/>
            <person name="Qiu Y.X."/>
        </authorList>
    </citation>
    <scope>NUCLEOTIDE SEQUENCE [LARGE SCALE GENOMIC DNA]</scope>
    <source>
        <strain evidence="4">Hangzhou</strain>
    </source>
</reference>
<dbReference type="PANTHER" id="PTHR46033">
    <property type="entry name" value="PROTEIN MAIN-LIKE 2"/>
    <property type="match status" value="1"/>
</dbReference>
<feature type="compositionally biased region" description="Basic and acidic residues" evidence="2">
    <location>
        <begin position="735"/>
        <end position="744"/>
    </location>
</feature>
<dbReference type="AlphaFoldDB" id="A0AAP0S9A4"/>
<feature type="region of interest" description="Disordered" evidence="2">
    <location>
        <begin position="689"/>
        <end position="786"/>
    </location>
</feature>
<organism evidence="4 5">
    <name type="scientific">Liquidambar formosana</name>
    <name type="common">Formosan gum</name>
    <dbReference type="NCBI Taxonomy" id="63359"/>
    <lineage>
        <taxon>Eukaryota</taxon>
        <taxon>Viridiplantae</taxon>
        <taxon>Streptophyta</taxon>
        <taxon>Embryophyta</taxon>
        <taxon>Tracheophyta</taxon>
        <taxon>Spermatophyta</taxon>
        <taxon>Magnoliopsida</taxon>
        <taxon>eudicotyledons</taxon>
        <taxon>Gunneridae</taxon>
        <taxon>Pentapetalae</taxon>
        <taxon>Saxifragales</taxon>
        <taxon>Altingiaceae</taxon>
        <taxon>Liquidambar</taxon>
    </lineage>
</organism>
<evidence type="ECO:0000313" key="5">
    <source>
        <dbReference type="Proteomes" id="UP001415857"/>
    </source>
</evidence>
<proteinExistence type="predicted"/>
<evidence type="ECO:0000256" key="2">
    <source>
        <dbReference type="SAM" id="MobiDB-lite"/>
    </source>
</evidence>
<keyword evidence="1" id="KW-0175">Coiled coil</keyword>
<feature type="domain" description="Aminotransferase-like plant mobile" evidence="3">
    <location>
        <begin position="130"/>
        <end position="476"/>
    </location>
</feature>
<dbReference type="InterPro" id="IPR019557">
    <property type="entry name" value="AminoTfrase-like_pln_mobile"/>
</dbReference>
<comment type="caution">
    <text evidence="4">The sequence shown here is derived from an EMBL/GenBank/DDBJ whole genome shotgun (WGS) entry which is preliminary data.</text>
</comment>
<dbReference type="PANTHER" id="PTHR46033:SF80">
    <property type="entry name" value="PROTEIN MAIN-LIKE 2-LIKE"/>
    <property type="match status" value="1"/>
</dbReference>
<dbReference type="InterPro" id="IPR044824">
    <property type="entry name" value="MAIN-like"/>
</dbReference>